<dbReference type="Gene3D" id="2.120.10.80">
    <property type="entry name" value="Kelch-type beta propeller"/>
    <property type="match status" value="2"/>
</dbReference>
<dbReference type="PANTHER" id="PTHR46407">
    <property type="entry name" value="OS02G0208700 PROTEIN"/>
    <property type="match status" value="1"/>
</dbReference>
<dbReference type="SUPFAM" id="SSF81383">
    <property type="entry name" value="F-box domain"/>
    <property type="match status" value="1"/>
</dbReference>
<dbReference type="SMART" id="SM00256">
    <property type="entry name" value="FBOX"/>
    <property type="match status" value="1"/>
</dbReference>
<dbReference type="AlphaFoldDB" id="A0A8J5GSU9"/>
<dbReference type="GO" id="GO:0080037">
    <property type="term" value="P:negative regulation of cytokinin-activated signaling pathway"/>
    <property type="evidence" value="ECO:0007669"/>
    <property type="project" value="InterPro"/>
</dbReference>
<proteinExistence type="predicted"/>
<accession>A0A8J5GSU9</accession>
<gene>
    <name evidence="2" type="ORF">ZIOFF_034591</name>
</gene>
<dbReference type="InterPro" id="IPR001810">
    <property type="entry name" value="F-box_dom"/>
</dbReference>
<feature type="domain" description="F-box" evidence="1">
    <location>
        <begin position="9"/>
        <end position="49"/>
    </location>
</feature>
<protein>
    <recommendedName>
        <fullName evidence="1">F-box domain-containing protein</fullName>
    </recommendedName>
</protein>
<dbReference type="InterPro" id="IPR006652">
    <property type="entry name" value="Kelch_1"/>
</dbReference>
<dbReference type="InterPro" id="IPR036047">
    <property type="entry name" value="F-box-like_dom_sf"/>
</dbReference>
<sequence>METELILGLPDDVALQCLLRLPFYSISVARGVCRQWRRELSASSSFYRLRKAAGLARPVFIMLFYDIPSFSLYRWRLAFYEPATGAWGVRPLTDDILRGKQHCWHVVVVGRELVLVGGWDESNWKDTAEVNIYDLVTGDWRPGAPIPRPMQDGCDFAVGPRNVFISGWKDNLSSMLVYDTATDAWMDYHVATQEPSWCPWSGFMSAADLAAHEEKMMYKCREREEDKKLEMVTWKKAGIKPSCLLALDFPGGDHDDAPKDDYIKPLGGVKAIQRLELLIQIRDHQILLRRESTQKQTPIIIGNHGDRANSRTVRLPFYSISVARGVCRWWRRELSASSSFYHLRKAAGLARPVFIMLFYDIPSFPLYRWRLAFYEPATGAWGVRPLTDDNLRGKQHCWHVVVVRRELVLVGGWDESNWKDTAKVNIYDLVTGDWRPGAPIPRPMQDGCDFAVGPRNAFVSGWKDDLSSMLVYDMTIDAWMECHVVTQGPSWCPWLGFMSAADLTAHEEEMMYECREKDEDEKLEVVTWCDGDKANLWRSLGLSSDNLFNYRRQFFVFQF</sequence>
<comment type="caution">
    <text evidence="2">The sequence shown here is derived from an EMBL/GenBank/DDBJ whole genome shotgun (WGS) entry which is preliminary data.</text>
</comment>
<dbReference type="InterPro" id="IPR015915">
    <property type="entry name" value="Kelch-typ_b-propeller"/>
</dbReference>
<dbReference type="CDD" id="cd22152">
    <property type="entry name" value="F-box_AtAFR-like"/>
    <property type="match status" value="1"/>
</dbReference>
<dbReference type="SMART" id="SM00612">
    <property type="entry name" value="Kelch"/>
    <property type="match status" value="2"/>
</dbReference>
<organism evidence="2 3">
    <name type="scientific">Zingiber officinale</name>
    <name type="common">Ginger</name>
    <name type="synonym">Amomum zingiber</name>
    <dbReference type="NCBI Taxonomy" id="94328"/>
    <lineage>
        <taxon>Eukaryota</taxon>
        <taxon>Viridiplantae</taxon>
        <taxon>Streptophyta</taxon>
        <taxon>Embryophyta</taxon>
        <taxon>Tracheophyta</taxon>
        <taxon>Spermatophyta</taxon>
        <taxon>Magnoliopsida</taxon>
        <taxon>Liliopsida</taxon>
        <taxon>Zingiberales</taxon>
        <taxon>Zingiberaceae</taxon>
        <taxon>Zingiber</taxon>
    </lineage>
</organism>
<evidence type="ECO:0000313" key="3">
    <source>
        <dbReference type="Proteomes" id="UP000734854"/>
    </source>
</evidence>
<dbReference type="Pfam" id="PF01344">
    <property type="entry name" value="Kelch_1"/>
    <property type="match status" value="2"/>
</dbReference>
<dbReference type="InterPro" id="IPR044595">
    <property type="entry name" value="KMD1-4"/>
</dbReference>
<dbReference type="Pfam" id="PF00646">
    <property type="entry name" value="F-box"/>
    <property type="match status" value="1"/>
</dbReference>
<dbReference type="EMBL" id="JACMSC010000009">
    <property type="protein sequence ID" value="KAG6509200.1"/>
    <property type="molecule type" value="Genomic_DNA"/>
</dbReference>
<evidence type="ECO:0000313" key="2">
    <source>
        <dbReference type="EMBL" id="KAG6509200.1"/>
    </source>
</evidence>
<keyword evidence="3" id="KW-1185">Reference proteome</keyword>
<reference evidence="2 3" key="1">
    <citation type="submission" date="2020-08" db="EMBL/GenBank/DDBJ databases">
        <title>Plant Genome Project.</title>
        <authorList>
            <person name="Zhang R.-G."/>
        </authorList>
    </citation>
    <scope>NUCLEOTIDE SEQUENCE [LARGE SCALE GENOMIC DNA]</scope>
    <source>
        <tissue evidence="2">Rhizome</tissue>
    </source>
</reference>
<dbReference type="SUPFAM" id="SSF117281">
    <property type="entry name" value="Kelch motif"/>
    <property type="match status" value="2"/>
</dbReference>
<evidence type="ECO:0000259" key="1">
    <source>
        <dbReference type="SMART" id="SM00256"/>
    </source>
</evidence>
<dbReference type="Proteomes" id="UP000734854">
    <property type="component" value="Unassembled WGS sequence"/>
</dbReference>
<name>A0A8J5GSU9_ZINOF</name>
<dbReference type="PANTHER" id="PTHR46407:SF3">
    <property type="entry name" value="OS02G0208700 PROTEIN"/>
    <property type="match status" value="1"/>
</dbReference>
<dbReference type="GO" id="GO:2000762">
    <property type="term" value="P:regulation of phenylpropanoid metabolic process"/>
    <property type="evidence" value="ECO:0007669"/>
    <property type="project" value="InterPro"/>
</dbReference>